<dbReference type="Gene3D" id="3.40.50.720">
    <property type="entry name" value="NAD(P)-binding Rossmann-like Domain"/>
    <property type="match status" value="1"/>
</dbReference>
<dbReference type="PANTHER" id="PTHR47534:SF3">
    <property type="entry name" value="ALCOHOL DEHYDROGENASE-LIKE C-TERMINAL DOMAIN-CONTAINING PROTEIN"/>
    <property type="match status" value="1"/>
</dbReference>
<dbReference type="GeneID" id="34608622"/>
<protein>
    <recommendedName>
        <fullName evidence="4">Ketoreductase (KR) domain-containing protein</fullName>
    </recommendedName>
</protein>
<dbReference type="InterPro" id="IPR052228">
    <property type="entry name" value="Sec_Metab_Biosynth_Oxidored"/>
</dbReference>
<reference evidence="3" key="1">
    <citation type="journal article" date="2017" name="Genome Biol.">
        <title>Comparative genomics reveals high biological diversity and specific adaptations in the industrially and medically important fungal genus Aspergillus.</title>
        <authorList>
            <person name="de Vries R.P."/>
            <person name="Riley R."/>
            <person name="Wiebenga A."/>
            <person name="Aguilar-Osorio G."/>
            <person name="Amillis S."/>
            <person name="Uchima C.A."/>
            <person name="Anderluh G."/>
            <person name="Asadollahi M."/>
            <person name="Askin M."/>
            <person name="Barry K."/>
            <person name="Battaglia E."/>
            <person name="Bayram O."/>
            <person name="Benocci T."/>
            <person name="Braus-Stromeyer S.A."/>
            <person name="Caldana C."/>
            <person name="Canovas D."/>
            <person name="Cerqueira G.C."/>
            <person name="Chen F."/>
            <person name="Chen W."/>
            <person name="Choi C."/>
            <person name="Clum A."/>
            <person name="Dos Santos R.A."/>
            <person name="Damasio A.R."/>
            <person name="Diallinas G."/>
            <person name="Emri T."/>
            <person name="Fekete E."/>
            <person name="Flipphi M."/>
            <person name="Freyberg S."/>
            <person name="Gallo A."/>
            <person name="Gournas C."/>
            <person name="Habgood R."/>
            <person name="Hainaut M."/>
            <person name="Harispe M.L."/>
            <person name="Henrissat B."/>
            <person name="Hilden K.S."/>
            <person name="Hope R."/>
            <person name="Hossain A."/>
            <person name="Karabika E."/>
            <person name="Karaffa L."/>
            <person name="Karanyi Z."/>
            <person name="Krasevec N."/>
            <person name="Kuo A."/>
            <person name="Kusch H."/>
            <person name="LaButti K."/>
            <person name="Lagendijk E.L."/>
            <person name="Lapidus A."/>
            <person name="Levasseur A."/>
            <person name="Lindquist E."/>
            <person name="Lipzen A."/>
            <person name="Logrieco A.F."/>
            <person name="MacCabe A."/>
            <person name="Maekelae M.R."/>
            <person name="Malavazi I."/>
            <person name="Melin P."/>
            <person name="Meyer V."/>
            <person name="Mielnichuk N."/>
            <person name="Miskei M."/>
            <person name="Molnar A.P."/>
            <person name="Mule G."/>
            <person name="Ngan C.Y."/>
            <person name="Orejas M."/>
            <person name="Orosz E."/>
            <person name="Ouedraogo J.P."/>
            <person name="Overkamp K.M."/>
            <person name="Park H.-S."/>
            <person name="Perrone G."/>
            <person name="Piumi F."/>
            <person name="Punt P.J."/>
            <person name="Ram A.F."/>
            <person name="Ramon A."/>
            <person name="Rauscher S."/>
            <person name="Record E."/>
            <person name="Riano-Pachon D.M."/>
            <person name="Robert V."/>
            <person name="Roehrig J."/>
            <person name="Ruller R."/>
            <person name="Salamov A."/>
            <person name="Salih N.S."/>
            <person name="Samson R.A."/>
            <person name="Sandor E."/>
            <person name="Sanguinetti M."/>
            <person name="Schuetze T."/>
            <person name="Sepcic K."/>
            <person name="Shelest E."/>
            <person name="Sherlock G."/>
            <person name="Sophianopoulou V."/>
            <person name="Squina F.M."/>
            <person name="Sun H."/>
            <person name="Susca A."/>
            <person name="Todd R.B."/>
            <person name="Tsang A."/>
            <person name="Unkles S.E."/>
            <person name="van de Wiele N."/>
            <person name="van Rossen-Uffink D."/>
            <person name="Oliveira J.V."/>
            <person name="Vesth T.C."/>
            <person name="Visser J."/>
            <person name="Yu J.-H."/>
            <person name="Zhou M."/>
            <person name="Andersen M.R."/>
            <person name="Archer D.B."/>
            <person name="Baker S.E."/>
            <person name="Benoit I."/>
            <person name="Brakhage A.A."/>
            <person name="Braus G.H."/>
            <person name="Fischer R."/>
            <person name="Frisvad J.C."/>
            <person name="Goldman G.H."/>
            <person name="Houbraken J."/>
            <person name="Oakley B."/>
            <person name="Pocsi I."/>
            <person name="Scazzocchio C."/>
            <person name="Seiboth B."/>
            <person name="vanKuyk P.A."/>
            <person name="Wortman J."/>
            <person name="Dyer P.S."/>
            <person name="Grigoriev I.V."/>
        </authorList>
    </citation>
    <scope>NUCLEOTIDE SEQUENCE [LARGE SCALE GENOMIC DNA]</scope>
    <source>
        <strain evidence="3">CBS 506.65</strain>
    </source>
</reference>
<dbReference type="OrthoDB" id="2898509at2759"/>
<organism evidence="2 3">
    <name type="scientific">Penicilliopsis zonata CBS 506.65</name>
    <dbReference type="NCBI Taxonomy" id="1073090"/>
    <lineage>
        <taxon>Eukaryota</taxon>
        <taxon>Fungi</taxon>
        <taxon>Dikarya</taxon>
        <taxon>Ascomycota</taxon>
        <taxon>Pezizomycotina</taxon>
        <taxon>Eurotiomycetes</taxon>
        <taxon>Eurotiomycetidae</taxon>
        <taxon>Eurotiales</taxon>
        <taxon>Aspergillaceae</taxon>
        <taxon>Penicilliopsis</taxon>
    </lineage>
</organism>
<keyword evidence="3" id="KW-1185">Reference proteome</keyword>
<dbReference type="GO" id="GO:0016491">
    <property type="term" value="F:oxidoreductase activity"/>
    <property type="evidence" value="ECO:0007669"/>
    <property type="project" value="UniProtKB-KW"/>
</dbReference>
<dbReference type="InterPro" id="IPR036291">
    <property type="entry name" value="NAD(P)-bd_dom_sf"/>
</dbReference>
<dbReference type="RefSeq" id="XP_022584839.1">
    <property type="nucleotide sequence ID" value="XM_022722157.1"/>
</dbReference>
<evidence type="ECO:0000313" key="2">
    <source>
        <dbReference type="EMBL" id="OJJ50329.1"/>
    </source>
</evidence>
<accession>A0A1L9SSZ9</accession>
<dbReference type="PANTHER" id="PTHR47534">
    <property type="entry name" value="YALI0E05731P"/>
    <property type="match status" value="1"/>
</dbReference>
<evidence type="ECO:0000313" key="3">
    <source>
        <dbReference type="Proteomes" id="UP000184188"/>
    </source>
</evidence>
<sequence>MKLDAVRECVASLVQRQSLVAVFFGGTSGIGHYALRALATAEAKHKGKGFRAYLVGRKRSRGDEVIAECRQICPEGRITFVQVDDLSLIRDVDKACAEIIRLEEEQGGNDARIDFLMASHGGPVFMPRKDTDEGLDKAMSMMYYSRMRAIIQLRPLLLRSSKPATVVSVYAGGFEEKIYPDNLSLRYPMKYAYLQARSHIVYMHTAFFEALAAENKGRLSLVHVFPGLVIGPGFNDPEYPGWIRLMMKWILFPILGRLVAVEPAECGDRMLSLASPRYAPRSTDKPTVKDGELVRATNGELGGGCYALTSNGEDNFKPKIYAKLDKEKLRQQIVAHTLRAFEVIAAGGVFTE</sequence>
<keyword evidence="1" id="KW-0560">Oxidoreductase</keyword>
<dbReference type="STRING" id="1073090.A0A1L9SSZ9"/>
<proteinExistence type="predicted"/>
<evidence type="ECO:0008006" key="4">
    <source>
        <dbReference type="Google" id="ProtNLM"/>
    </source>
</evidence>
<dbReference type="VEuPathDB" id="FungiDB:ASPZODRAFT_128945"/>
<evidence type="ECO:0000256" key="1">
    <source>
        <dbReference type="ARBA" id="ARBA00023002"/>
    </source>
</evidence>
<dbReference type="EMBL" id="KV878337">
    <property type="protein sequence ID" value="OJJ50329.1"/>
    <property type="molecule type" value="Genomic_DNA"/>
</dbReference>
<dbReference type="AlphaFoldDB" id="A0A1L9SSZ9"/>
<dbReference type="SUPFAM" id="SSF51735">
    <property type="entry name" value="NAD(P)-binding Rossmann-fold domains"/>
    <property type="match status" value="1"/>
</dbReference>
<name>A0A1L9SSZ9_9EURO</name>
<dbReference type="Proteomes" id="UP000184188">
    <property type="component" value="Unassembled WGS sequence"/>
</dbReference>
<gene>
    <name evidence="2" type="ORF">ASPZODRAFT_128945</name>
</gene>